<evidence type="ECO:0000313" key="3">
    <source>
        <dbReference type="Proteomes" id="UP000620124"/>
    </source>
</evidence>
<feature type="compositionally biased region" description="Low complexity" evidence="1">
    <location>
        <begin position="448"/>
        <end position="463"/>
    </location>
</feature>
<protein>
    <submittedName>
        <fullName evidence="2">Uncharacterized protein</fullName>
    </submittedName>
</protein>
<comment type="caution">
    <text evidence="2">The sequence shown here is derived from an EMBL/GenBank/DDBJ whole genome shotgun (WGS) entry which is preliminary data.</text>
</comment>
<feature type="region of interest" description="Disordered" evidence="1">
    <location>
        <begin position="348"/>
        <end position="397"/>
    </location>
</feature>
<feature type="compositionally biased region" description="Basic residues" evidence="1">
    <location>
        <begin position="84"/>
        <end position="103"/>
    </location>
</feature>
<organism evidence="2 3">
    <name type="scientific">Mycena venus</name>
    <dbReference type="NCBI Taxonomy" id="2733690"/>
    <lineage>
        <taxon>Eukaryota</taxon>
        <taxon>Fungi</taxon>
        <taxon>Dikarya</taxon>
        <taxon>Basidiomycota</taxon>
        <taxon>Agaricomycotina</taxon>
        <taxon>Agaricomycetes</taxon>
        <taxon>Agaricomycetidae</taxon>
        <taxon>Agaricales</taxon>
        <taxon>Marasmiineae</taxon>
        <taxon>Mycenaceae</taxon>
        <taxon>Mycena</taxon>
    </lineage>
</organism>
<evidence type="ECO:0000256" key="1">
    <source>
        <dbReference type="SAM" id="MobiDB-lite"/>
    </source>
</evidence>
<feature type="compositionally biased region" description="Low complexity" evidence="1">
    <location>
        <begin position="515"/>
        <end position="533"/>
    </location>
</feature>
<feature type="region of interest" description="Disordered" evidence="1">
    <location>
        <begin position="72"/>
        <end position="198"/>
    </location>
</feature>
<dbReference type="Proteomes" id="UP000620124">
    <property type="component" value="Unassembled WGS sequence"/>
</dbReference>
<keyword evidence="3" id="KW-1185">Reference proteome</keyword>
<feature type="compositionally biased region" description="Acidic residues" evidence="1">
    <location>
        <begin position="153"/>
        <end position="165"/>
    </location>
</feature>
<dbReference type="AlphaFoldDB" id="A0A8H6YGK2"/>
<feature type="compositionally biased region" description="Basic and acidic residues" evidence="1">
    <location>
        <begin position="464"/>
        <end position="476"/>
    </location>
</feature>
<proteinExistence type="predicted"/>
<feature type="region of interest" description="Disordered" evidence="1">
    <location>
        <begin position="409"/>
        <end position="540"/>
    </location>
</feature>
<feature type="compositionally biased region" description="Low complexity" evidence="1">
    <location>
        <begin position="183"/>
        <end position="192"/>
    </location>
</feature>
<dbReference type="EMBL" id="JACAZI010000006">
    <property type="protein sequence ID" value="KAF7358321.1"/>
    <property type="molecule type" value="Genomic_DNA"/>
</dbReference>
<reference evidence="2" key="1">
    <citation type="submission" date="2020-05" db="EMBL/GenBank/DDBJ databases">
        <title>Mycena genomes resolve the evolution of fungal bioluminescence.</title>
        <authorList>
            <person name="Tsai I.J."/>
        </authorList>
    </citation>
    <scope>NUCLEOTIDE SEQUENCE</scope>
    <source>
        <strain evidence="2">CCC161011</strain>
    </source>
</reference>
<feature type="compositionally biased region" description="Low complexity" evidence="1">
    <location>
        <begin position="306"/>
        <end position="316"/>
    </location>
</feature>
<gene>
    <name evidence="2" type="ORF">MVEN_00881600</name>
</gene>
<dbReference type="OrthoDB" id="3056990at2759"/>
<sequence length="645" mass="67034">MNGDLTLKVICFGQTPAGNDFEACCVDFDKNIIQAFQEFLRLCYSGQDTAALALPTTPEALTDDIPVHRVAITEPASEPENAKKSKAKSKSKSKPKQSKKKQPKSGTIVETNDSYVSPMASPSSAHSNVYSGTIGSDLGDSPPSSHCASPGAGEDDIEDSNDGQDDGSPPWQDTDMGDHSSRAPDVATATAVPPAPPIWPPGMTAPLCPEEAMAIATIERGGAANNATMAIDPQLVDLAPVSTPVPPKPRPTYKGSDFAPTPLTFRSPCGLYRLSGLFDAFRGSQTPQAPQAASPFSFRFASNTTPSTSTFSWSSTPTPPPSASPMPSKTISGFTSMAARLVTNVIGSHIPASPTPTPPVARIATPPHGPAPEPFPTATTSLATPPLPSSTPPAAATPIPAALEFPASRPQVKAPPKQVAAGAPATADLPVARPAPMKGGRAKKAPARKTSSAGASGKQAAAAEAKKVASVEEGVKKRGRPARKQPLTDTTNEVATTTGASTFETPDTASTITTPDAASMSAMPDAASTSASSRPTYVYSSTNNNRARAIQAAAAERAVKEKEAADAAAKQAAKGWFERTVDGATVVTLARVRKPARFFDGSVVQREVKGTRAKKLDPVEERLLAHASTKRKLSEPIAARKKRKV</sequence>
<feature type="compositionally biased region" description="Polar residues" evidence="1">
    <location>
        <begin position="108"/>
        <end position="134"/>
    </location>
</feature>
<feature type="region of interest" description="Disordered" evidence="1">
    <location>
        <begin position="306"/>
        <end position="331"/>
    </location>
</feature>
<accession>A0A8H6YGK2</accession>
<name>A0A8H6YGK2_9AGAR</name>
<evidence type="ECO:0000313" key="2">
    <source>
        <dbReference type="EMBL" id="KAF7358321.1"/>
    </source>
</evidence>
<feature type="compositionally biased region" description="Polar residues" evidence="1">
    <location>
        <begin position="487"/>
        <end position="514"/>
    </location>
</feature>